<accession>A0A0B4ZXU7</accession>
<name>A0A0B4ZXU7_9CAUD</name>
<organism evidence="1 2">
    <name type="scientific">Mycobacterium phage Cosmo</name>
    <dbReference type="NCBI Taxonomy" id="1567467"/>
    <lineage>
        <taxon>Viruses</taxon>
        <taxon>Duplodnaviria</taxon>
        <taxon>Heunggongvirae</taxon>
        <taxon>Uroviricota</taxon>
        <taxon>Caudoviricetes</taxon>
        <taxon>Vilmaviridae</taxon>
        <taxon>Wildcatvirus</taxon>
        <taxon>Wildcatvirus wildcat</taxon>
        <taxon>Mycobacterium virus Wildcat</taxon>
    </lineage>
</organism>
<dbReference type="Proteomes" id="UP000031718">
    <property type="component" value="Segment"/>
</dbReference>
<evidence type="ECO:0000313" key="1">
    <source>
        <dbReference type="EMBL" id="AJD82202.1"/>
    </source>
</evidence>
<proteinExistence type="predicted"/>
<evidence type="ECO:0000313" key="2">
    <source>
        <dbReference type="Proteomes" id="UP000031718"/>
    </source>
</evidence>
<protein>
    <submittedName>
        <fullName evidence="1">Uncharacterized protein</fullName>
    </submittedName>
</protein>
<sequence>MWAKPYPKPDYLNHSLYIGGWQWFRHSINEWRCEGHWVTCDDGWWYLHGAGAEVPIRLVHKRDGIKRALKTATAMHMDVLRKGY</sequence>
<dbReference type="EMBL" id="KP027195">
    <property type="protein sequence ID" value="AJD82202.1"/>
    <property type="molecule type" value="Genomic_DNA"/>
</dbReference>
<gene>
    <name evidence="1" type="primary">155</name>
    <name evidence="1" type="ORF">COSMO_155</name>
</gene>
<reference evidence="1 2" key="1">
    <citation type="submission" date="2014-10" db="EMBL/GenBank/DDBJ databases">
        <authorList>
            <person name="Mackenzie J."/>
            <person name="Lekholoane M."/>
            <person name="Leqhaoe R."/>
            <person name="Mcunu Z."/>
            <person name="Mzobe Z."/>
            <person name="Rodel H."/>
            <person name="Seagreen C."/>
            <person name="Mazeka N."/>
            <person name="Larsen M.H."/>
            <person name="Rubin E.J."/>
            <person name="Russell D.A."/>
            <person name="Guerrero C.A."/>
            <person name="Bowman C.A."/>
            <person name="Jacobs-Sera D."/>
            <person name="Hendrix R.W."/>
            <person name="Hatfull G.F."/>
        </authorList>
    </citation>
    <scope>NUCLEOTIDE SEQUENCE [LARGE SCALE GENOMIC DNA]</scope>
</reference>